<dbReference type="Proteomes" id="UP001240171">
    <property type="component" value="Unassembled WGS sequence"/>
</dbReference>
<sequence>MQVRSWGETFRNAVEGLVYGLKTQRNLRVHTLAAVLAVFSGFFFGISRTEWLFLLLAIALVMISELLNTAIEAVVDLASPQIHPLAKAAKDTAAGAVLLAAVFAVITGVLIFYAPIIRSLRNLCIMWL</sequence>
<evidence type="ECO:0000256" key="10">
    <source>
        <dbReference type="ARBA" id="ARBA00022989"/>
    </source>
</evidence>
<evidence type="ECO:0000256" key="3">
    <source>
        <dbReference type="ARBA" id="ARBA00022475"/>
    </source>
</evidence>
<organism evidence="16 17">
    <name type="scientific">Paenibacillus lacisoli</name>
    <dbReference type="NCBI Taxonomy" id="3064525"/>
    <lineage>
        <taxon>Bacteria</taxon>
        <taxon>Bacillati</taxon>
        <taxon>Bacillota</taxon>
        <taxon>Bacilli</taxon>
        <taxon>Bacillales</taxon>
        <taxon>Paenibacillaceae</taxon>
        <taxon>Paenibacillus</taxon>
    </lineage>
</organism>
<keyword evidence="5 16" id="KW-0808">Transferase</keyword>
<evidence type="ECO:0000256" key="8">
    <source>
        <dbReference type="ARBA" id="ARBA00022777"/>
    </source>
</evidence>
<evidence type="ECO:0000256" key="14">
    <source>
        <dbReference type="ARBA" id="ARBA00023264"/>
    </source>
</evidence>
<dbReference type="PANTHER" id="PTHR34299:SF1">
    <property type="entry name" value="DIACYLGLYCEROL KINASE"/>
    <property type="match status" value="1"/>
</dbReference>
<dbReference type="Gene3D" id="1.10.287.3610">
    <property type="match status" value="1"/>
</dbReference>
<gene>
    <name evidence="16" type="ORF">Q5741_03385</name>
</gene>
<keyword evidence="11" id="KW-0443">Lipid metabolism</keyword>
<evidence type="ECO:0000256" key="6">
    <source>
        <dbReference type="ARBA" id="ARBA00022692"/>
    </source>
</evidence>
<evidence type="ECO:0000313" key="17">
    <source>
        <dbReference type="Proteomes" id="UP001240171"/>
    </source>
</evidence>
<feature type="transmembrane region" description="Helical" evidence="15">
    <location>
        <begin position="27"/>
        <end position="46"/>
    </location>
</feature>
<name>A0ABT9CA79_9BACL</name>
<feature type="transmembrane region" description="Helical" evidence="15">
    <location>
        <begin position="95"/>
        <end position="116"/>
    </location>
</feature>
<keyword evidence="6 15" id="KW-0812">Transmembrane</keyword>
<dbReference type="PANTHER" id="PTHR34299">
    <property type="entry name" value="DIACYLGLYCEROL KINASE"/>
    <property type="match status" value="1"/>
</dbReference>
<keyword evidence="14" id="KW-1208">Phospholipid metabolism</keyword>
<evidence type="ECO:0000256" key="1">
    <source>
        <dbReference type="ARBA" id="ARBA00004651"/>
    </source>
</evidence>
<evidence type="ECO:0000256" key="11">
    <source>
        <dbReference type="ARBA" id="ARBA00023098"/>
    </source>
</evidence>
<evidence type="ECO:0000256" key="5">
    <source>
        <dbReference type="ARBA" id="ARBA00022679"/>
    </source>
</evidence>
<evidence type="ECO:0000313" key="16">
    <source>
        <dbReference type="EMBL" id="MDO7905453.1"/>
    </source>
</evidence>
<keyword evidence="7" id="KW-0547">Nucleotide-binding</keyword>
<dbReference type="CDD" id="cd14265">
    <property type="entry name" value="UDPK_IM_like"/>
    <property type="match status" value="1"/>
</dbReference>
<dbReference type="EMBL" id="JAUQTB010000001">
    <property type="protein sequence ID" value="MDO7905453.1"/>
    <property type="molecule type" value="Genomic_DNA"/>
</dbReference>
<proteinExistence type="inferred from homology"/>
<dbReference type="RefSeq" id="WP_305022617.1">
    <property type="nucleotide sequence ID" value="NZ_JAUQTB010000001.1"/>
</dbReference>
<evidence type="ECO:0000256" key="15">
    <source>
        <dbReference type="SAM" id="Phobius"/>
    </source>
</evidence>
<keyword evidence="17" id="KW-1185">Reference proteome</keyword>
<evidence type="ECO:0000256" key="12">
    <source>
        <dbReference type="ARBA" id="ARBA00023136"/>
    </source>
</evidence>
<comment type="subcellular location">
    <subcellularLocation>
        <location evidence="1">Cell membrane</location>
        <topology evidence="1">Multi-pass membrane protein</topology>
    </subcellularLocation>
</comment>
<dbReference type="Pfam" id="PF01219">
    <property type="entry name" value="DAGK_prokar"/>
    <property type="match status" value="1"/>
</dbReference>
<evidence type="ECO:0000256" key="2">
    <source>
        <dbReference type="ARBA" id="ARBA00005967"/>
    </source>
</evidence>
<comment type="similarity">
    <text evidence="2">Belongs to the bacterial diacylglycerol kinase family.</text>
</comment>
<dbReference type="InterPro" id="IPR033717">
    <property type="entry name" value="UDPK"/>
</dbReference>
<keyword evidence="12 15" id="KW-0472">Membrane</keyword>
<dbReference type="InterPro" id="IPR000829">
    <property type="entry name" value="DAGK"/>
</dbReference>
<keyword evidence="8 16" id="KW-0418">Kinase</keyword>
<evidence type="ECO:0000256" key="9">
    <source>
        <dbReference type="ARBA" id="ARBA00022840"/>
    </source>
</evidence>
<comment type="caution">
    <text evidence="16">The sequence shown here is derived from an EMBL/GenBank/DDBJ whole genome shotgun (WGS) entry which is preliminary data.</text>
</comment>
<evidence type="ECO:0000256" key="7">
    <source>
        <dbReference type="ARBA" id="ARBA00022741"/>
    </source>
</evidence>
<dbReference type="InterPro" id="IPR036945">
    <property type="entry name" value="DAGK_sf"/>
</dbReference>
<evidence type="ECO:0000256" key="13">
    <source>
        <dbReference type="ARBA" id="ARBA00023209"/>
    </source>
</evidence>
<dbReference type="EC" id="2.7.1.-" evidence="16"/>
<evidence type="ECO:0000256" key="4">
    <source>
        <dbReference type="ARBA" id="ARBA00022516"/>
    </source>
</evidence>
<keyword evidence="9" id="KW-0067">ATP-binding</keyword>
<reference evidence="16 17" key="1">
    <citation type="submission" date="2023-07" db="EMBL/GenBank/DDBJ databases">
        <title>Paenibacillus sp. JX-17 nov. isolated from soil.</title>
        <authorList>
            <person name="Wan Y."/>
            <person name="Liu B."/>
        </authorList>
    </citation>
    <scope>NUCLEOTIDE SEQUENCE [LARGE SCALE GENOMIC DNA]</scope>
    <source>
        <strain evidence="16 17">JX-17</strain>
    </source>
</reference>
<keyword evidence="4" id="KW-0444">Lipid biosynthesis</keyword>
<accession>A0ABT9CA79</accession>
<keyword evidence="3" id="KW-1003">Cell membrane</keyword>
<dbReference type="PROSITE" id="PS01069">
    <property type="entry name" value="DAGK_PROKAR"/>
    <property type="match status" value="1"/>
</dbReference>
<keyword evidence="13" id="KW-0594">Phospholipid biosynthesis</keyword>
<feature type="transmembrane region" description="Helical" evidence="15">
    <location>
        <begin position="53"/>
        <end position="75"/>
    </location>
</feature>
<protein>
    <submittedName>
        <fullName evidence="16">Diacylglycerol kinase family protein</fullName>
        <ecNumber evidence="16">2.7.1.-</ecNumber>
    </submittedName>
</protein>
<keyword evidence="10 15" id="KW-1133">Transmembrane helix</keyword>
<dbReference type="GO" id="GO:0016301">
    <property type="term" value="F:kinase activity"/>
    <property type="evidence" value="ECO:0007669"/>
    <property type="project" value="UniProtKB-KW"/>
</dbReference>